<dbReference type="HOGENOM" id="CLU_037751_0_0_7"/>
<dbReference type="CDD" id="cd14485">
    <property type="entry name" value="mltA_like_LT_A"/>
    <property type="match status" value="1"/>
</dbReference>
<dbReference type="EC" id="4.2.2.n1" evidence="2"/>
<dbReference type="PANTHER" id="PTHR30124">
    <property type="entry name" value="MEMBRANE-BOUND LYTIC MUREIN TRANSGLYCOSYLASE A"/>
    <property type="match status" value="1"/>
</dbReference>
<proteinExistence type="predicted"/>
<keyword evidence="4" id="KW-0961">Cell wall biogenesis/degradation</keyword>
<keyword evidence="8" id="KW-1185">Reference proteome</keyword>
<protein>
    <recommendedName>
        <fullName evidence="2">peptidoglycan lytic exotransglycosylase</fullName>
        <ecNumber evidence="2">4.2.2.n1</ecNumber>
    </recommendedName>
    <alternativeName>
        <fullName evidence="5">Murein hydrolase A</fullName>
    </alternativeName>
</protein>
<dbReference type="STRING" id="572480.Arnit_2897"/>
<comment type="catalytic activity">
    <reaction evidence="1">
        <text>Exolytic cleavage of the (1-&gt;4)-beta-glycosidic linkage between N-acetylmuramic acid (MurNAc) and N-acetylglucosamine (GlcNAc) residues in peptidoglycan, from either the reducing or the non-reducing ends of the peptidoglycan chains, with concomitant formation of a 1,6-anhydrobond in the MurNAc residue.</text>
        <dbReference type="EC" id="4.2.2.n1"/>
    </reaction>
</comment>
<dbReference type="GO" id="GO:0009254">
    <property type="term" value="P:peptidoglycan turnover"/>
    <property type="evidence" value="ECO:0007669"/>
    <property type="project" value="InterPro"/>
</dbReference>
<dbReference type="Pfam" id="PF06725">
    <property type="entry name" value="3D"/>
    <property type="match status" value="1"/>
</dbReference>
<dbReference type="SMART" id="SM00925">
    <property type="entry name" value="MltA"/>
    <property type="match status" value="1"/>
</dbReference>
<dbReference type="PROSITE" id="PS51257">
    <property type="entry name" value="PROKAR_LIPOPROTEIN"/>
    <property type="match status" value="1"/>
</dbReference>
<dbReference type="KEGG" id="ant:Arnit_2897"/>
<dbReference type="Proteomes" id="UP000000939">
    <property type="component" value="Chromosome"/>
</dbReference>
<dbReference type="CDD" id="cd14668">
    <property type="entry name" value="mlta_B"/>
    <property type="match status" value="1"/>
</dbReference>
<evidence type="ECO:0000313" key="8">
    <source>
        <dbReference type="Proteomes" id="UP000000939"/>
    </source>
</evidence>
<dbReference type="Gene3D" id="2.40.240.50">
    <property type="entry name" value="Barwin-like endoglucanases"/>
    <property type="match status" value="1"/>
</dbReference>
<dbReference type="GO" id="GO:0008933">
    <property type="term" value="F:peptidoglycan lytic transglycosylase activity"/>
    <property type="evidence" value="ECO:0007669"/>
    <property type="project" value="TreeGrafter"/>
</dbReference>
<dbReference type="SUPFAM" id="SSF50685">
    <property type="entry name" value="Barwin-like endoglucanases"/>
    <property type="match status" value="1"/>
</dbReference>
<dbReference type="Gene3D" id="2.40.40.10">
    <property type="entry name" value="RlpA-like domain"/>
    <property type="match status" value="1"/>
</dbReference>
<dbReference type="eggNOG" id="COG2821">
    <property type="taxonomic scope" value="Bacteria"/>
</dbReference>
<evidence type="ECO:0000256" key="2">
    <source>
        <dbReference type="ARBA" id="ARBA00012587"/>
    </source>
</evidence>
<reference evidence="7 8" key="1">
    <citation type="journal article" date="2010" name="Stand. Genomic Sci.">
        <title>Complete genome sequence of Arcobacter nitrofigilis type strain (CI).</title>
        <authorList>
            <person name="Pati A."/>
            <person name="Gronow S."/>
            <person name="Lapidus A."/>
            <person name="Copeland A."/>
            <person name="Glavina Del Rio T."/>
            <person name="Nolan M."/>
            <person name="Lucas S."/>
            <person name="Tice H."/>
            <person name="Cheng J.F."/>
            <person name="Han C."/>
            <person name="Chertkov O."/>
            <person name="Bruce D."/>
            <person name="Tapia R."/>
            <person name="Goodwin L."/>
            <person name="Pitluck S."/>
            <person name="Liolios K."/>
            <person name="Ivanova N."/>
            <person name="Mavromatis K."/>
            <person name="Chen A."/>
            <person name="Palaniappan K."/>
            <person name="Land M."/>
            <person name="Hauser L."/>
            <person name="Chang Y.J."/>
            <person name="Jeffries C.D."/>
            <person name="Detter J.C."/>
            <person name="Rohde M."/>
            <person name="Goker M."/>
            <person name="Bristow J."/>
            <person name="Eisen J.A."/>
            <person name="Markowitz V."/>
            <person name="Hugenholtz P."/>
            <person name="Klenk H.P."/>
            <person name="Kyrpides N.C."/>
        </authorList>
    </citation>
    <scope>NUCLEOTIDE SEQUENCE [LARGE SCALE GENOMIC DNA]</scope>
    <source>
        <strain evidence="8">ATCC 33309 / DSM 7299 / CCUG 15893 / LMG 7604 / NCTC 12251 / CI</strain>
    </source>
</reference>
<dbReference type="InterPro" id="IPR010611">
    <property type="entry name" value="3D_dom"/>
</dbReference>
<dbReference type="EMBL" id="CP001999">
    <property type="protein sequence ID" value="ADG94545.1"/>
    <property type="molecule type" value="Genomic_DNA"/>
</dbReference>
<sequence length="362" mass="41021">MKNLIFITILIAIFSGCAPKFEKIDNSKANLEKVSFSDIKDFEKDDLKEAFDVFKKACTKSSRKEIFEEVCSKAQDSSNPKAFFEKNFTPYKLYNKDGSDNGIITGYYEPLLHGSFTKTDKYKYPVYKVPDDLITVDLRSIYPQLKKYTLRGKLVGNRVVPYESRKKIAKNGEDDVLLYVDNKIDLYFLHIQGSGKVELPNGDVVNVGYANQNGQQYKSIGKYMINKGYIGGKSNYKASIQGMKKWFHDNPTKVDEVMNKNPSYVFFEKRSQGATGSLGIELVPERTLAVDTRYIQLGMPVFVNTKNPVTNKEINQLMVAADTGGAIKGEIRADFFWGFAKEAEEYAGRMKEPGELYILVPN</sequence>
<evidence type="ECO:0000256" key="3">
    <source>
        <dbReference type="ARBA" id="ARBA00023239"/>
    </source>
</evidence>
<gene>
    <name evidence="7" type="ordered locus">Arnit_2897</name>
</gene>
<dbReference type="InterPro" id="IPR005300">
    <property type="entry name" value="MltA_B"/>
</dbReference>
<evidence type="ECO:0000313" key="7">
    <source>
        <dbReference type="EMBL" id="ADG94545.1"/>
    </source>
</evidence>
<dbReference type="GO" id="GO:0071555">
    <property type="term" value="P:cell wall organization"/>
    <property type="evidence" value="ECO:0007669"/>
    <property type="project" value="UniProtKB-KW"/>
</dbReference>
<evidence type="ECO:0000256" key="4">
    <source>
        <dbReference type="ARBA" id="ARBA00023316"/>
    </source>
</evidence>
<feature type="domain" description="Lytic transglycosylase MltA" evidence="6">
    <location>
        <begin position="111"/>
        <end position="268"/>
    </location>
</feature>
<dbReference type="GO" id="GO:0004553">
    <property type="term" value="F:hydrolase activity, hydrolyzing O-glycosyl compounds"/>
    <property type="evidence" value="ECO:0007669"/>
    <property type="project" value="InterPro"/>
</dbReference>
<dbReference type="InterPro" id="IPR026044">
    <property type="entry name" value="MltA"/>
</dbReference>
<evidence type="ECO:0000259" key="6">
    <source>
        <dbReference type="SMART" id="SM00925"/>
    </source>
</evidence>
<dbReference type="InterPro" id="IPR036908">
    <property type="entry name" value="RlpA-like_sf"/>
</dbReference>
<dbReference type="PIRSF" id="PIRSF019422">
    <property type="entry name" value="MltA"/>
    <property type="match status" value="1"/>
</dbReference>
<organism evidence="7 8">
    <name type="scientific">Arcobacter nitrofigilis (strain ATCC 33309 / DSM 7299 / CCUG 15893 / LMG 7604 / NCTC 12251 / CI)</name>
    <name type="common">Campylobacter nitrofigilis</name>
    <dbReference type="NCBI Taxonomy" id="572480"/>
    <lineage>
        <taxon>Bacteria</taxon>
        <taxon>Pseudomonadati</taxon>
        <taxon>Campylobacterota</taxon>
        <taxon>Epsilonproteobacteria</taxon>
        <taxon>Campylobacterales</taxon>
        <taxon>Arcobacteraceae</taxon>
        <taxon>Arcobacter</taxon>
    </lineage>
</organism>
<dbReference type="CAZy" id="GH102">
    <property type="family name" value="Glycoside Hydrolase Family 102"/>
</dbReference>
<evidence type="ECO:0000256" key="1">
    <source>
        <dbReference type="ARBA" id="ARBA00001420"/>
    </source>
</evidence>
<dbReference type="GO" id="GO:0009253">
    <property type="term" value="P:peptidoglycan catabolic process"/>
    <property type="evidence" value="ECO:0007669"/>
    <property type="project" value="TreeGrafter"/>
</dbReference>
<dbReference type="GO" id="GO:0019867">
    <property type="term" value="C:outer membrane"/>
    <property type="evidence" value="ECO:0007669"/>
    <property type="project" value="InterPro"/>
</dbReference>
<accession>D5V7C5</accession>
<dbReference type="Pfam" id="PF03562">
    <property type="entry name" value="MltA"/>
    <property type="match status" value="1"/>
</dbReference>
<dbReference type="OrthoDB" id="9783686at2"/>
<evidence type="ECO:0000256" key="5">
    <source>
        <dbReference type="ARBA" id="ARBA00030918"/>
    </source>
</evidence>
<name>D5V7C5_ARCNC</name>
<keyword evidence="3" id="KW-0456">Lyase</keyword>
<dbReference type="AlphaFoldDB" id="D5V7C5"/>
<dbReference type="RefSeq" id="WP_013136690.1">
    <property type="nucleotide sequence ID" value="NC_014166.1"/>
</dbReference>
<dbReference type="PANTHER" id="PTHR30124:SF0">
    <property type="entry name" value="MEMBRANE-BOUND LYTIC MUREIN TRANSGLYCOSYLASE A"/>
    <property type="match status" value="1"/>
</dbReference>